<keyword evidence="13" id="KW-1185">Reference proteome</keyword>
<dbReference type="InterPro" id="IPR017853">
    <property type="entry name" value="GH"/>
</dbReference>
<dbReference type="EC" id="3.2.1.20" evidence="3"/>
<dbReference type="Pfam" id="PF01055">
    <property type="entry name" value="Glyco_hydro_31_2nd"/>
    <property type="match status" value="1"/>
</dbReference>
<feature type="domain" description="Glycoside hydrolase family 31 TIM barrel" evidence="10">
    <location>
        <begin position="8"/>
        <end position="119"/>
    </location>
</feature>
<organism evidence="12 13">
    <name type="scientific">Aspergillus tanneri</name>
    <dbReference type="NCBI Taxonomy" id="1220188"/>
    <lineage>
        <taxon>Eukaryota</taxon>
        <taxon>Fungi</taxon>
        <taxon>Dikarya</taxon>
        <taxon>Ascomycota</taxon>
        <taxon>Pezizomycotina</taxon>
        <taxon>Eurotiomycetes</taxon>
        <taxon>Eurotiomycetidae</taxon>
        <taxon>Eurotiales</taxon>
        <taxon>Aspergillaceae</taxon>
        <taxon>Aspergillus</taxon>
        <taxon>Aspergillus subgen. Circumdati</taxon>
    </lineage>
</organism>
<keyword evidence="7" id="KW-0961">Cell wall biogenesis/degradation</keyword>
<protein>
    <recommendedName>
        <fullName evidence="3">alpha-glucosidase</fullName>
        <ecNumber evidence="3">3.2.1.20</ecNumber>
    </recommendedName>
</protein>
<dbReference type="Proteomes" id="UP000308092">
    <property type="component" value="Unassembled WGS sequence"/>
</dbReference>
<evidence type="ECO:0000256" key="4">
    <source>
        <dbReference type="ARBA" id="ARBA00022801"/>
    </source>
</evidence>
<evidence type="ECO:0000256" key="9">
    <source>
        <dbReference type="RuleBase" id="RU361185"/>
    </source>
</evidence>
<dbReference type="GO" id="GO:0000272">
    <property type="term" value="P:polysaccharide catabolic process"/>
    <property type="evidence" value="ECO:0007669"/>
    <property type="project" value="UniProtKB-KW"/>
</dbReference>
<evidence type="ECO:0000256" key="8">
    <source>
        <dbReference type="ARBA" id="ARBA00023326"/>
    </source>
</evidence>
<keyword evidence="8" id="KW-0119">Carbohydrate metabolism</keyword>
<dbReference type="Pfam" id="PF21365">
    <property type="entry name" value="Glyco_hydro_31_3rd"/>
    <property type="match status" value="1"/>
</dbReference>
<dbReference type="InterPro" id="IPR000322">
    <property type="entry name" value="Glyco_hydro_31_TIM"/>
</dbReference>
<evidence type="ECO:0000256" key="2">
    <source>
        <dbReference type="ARBA" id="ARBA00007806"/>
    </source>
</evidence>
<keyword evidence="5" id="KW-0325">Glycoprotein</keyword>
<evidence type="ECO:0000256" key="5">
    <source>
        <dbReference type="ARBA" id="ARBA00023180"/>
    </source>
</evidence>
<dbReference type="GO" id="GO:0004558">
    <property type="term" value="F:alpha-1,4-glucosidase activity"/>
    <property type="evidence" value="ECO:0007669"/>
    <property type="project" value="UniProtKB-EC"/>
</dbReference>
<sequence>MFNADSGVDIDALWIDLNEASNFCPYPCNDLPLHQLCLPGRDLINPSYTVANAQGSISNLTIKTDLIHANGLADYDIHNIYGTMMGSVSRTSMLTRRPSKRPMVITGSTIAGAGVHVGHCRKVIDIQYRVLDYIYNAFHQQTKTGEPVLSPLFYIYPEDTYIYPIDLQFFYGDAILVSPVTKENSTSVDIYPPDHIFYDWYTGAQVRWRGETYASDVAFTDIPLHIRGGSIIPLRTERAPTAPPSSAKSPSMWSSHQVGTELLPDACTWTTANHSNRHQLWRSSLRGHFAYDASVKVETLTILGQNGQPQRMSTGSVAEVKHEYDGKLKVLTLQVDLPLTSSAEVIFL</sequence>
<dbReference type="PANTHER" id="PTHR22762">
    <property type="entry name" value="ALPHA-GLUCOSIDASE"/>
    <property type="match status" value="1"/>
</dbReference>
<dbReference type="STRING" id="1220188.A0A4S3JQC9"/>
<dbReference type="PANTHER" id="PTHR22762:SF67">
    <property type="entry name" value="ALPHA_BETA-GLUCOSIDASE AGDC-RELATED"/>
    <property type="match status" value="1"/>
</dbReference>
<proteinExistence type="inferred from homology"/>
<dbReference type="InterPro" id="IPR048395">
    <property type="entry name" value="Glyco_hydro_31_C"/>
</dbReference>
<keyword evidence="4 9" id="KW-0378">Hydrolase</keyword>
<comment type="similarity">
    <text evidence="2 9">Belongs to the glycosyl hydrolase 31 family.</text>
</comment>
<evidence type="ECO:0000259" key="10">
    <source>
        <dbReference type="Pfam" id="PF01055"/>
    </source>
</evidence>
<evidence type="ECO:0000259" key="11">
    <source>
        <dbReference type="Pfam" id="PF21365"/>
    </source>
</evidence>
<feature type="domain" description="Glycosyl hydrolase family 31 C-terminal" evidence="11">
    <location>
        <begin position="145"/>
        <end position="232"/>
    </location>
</feature>
<reference evidence="12 13" key="1">
    <citation type="submission" date="2019-03" db="EMBL/GenBank/DDBJ databases">
        <title>The genome sequence of a newly discovered highly antifungal drug resistant Aspergillus species, Aspergillus tanneri NIH 1004.</title>
        <authorList>
            <person name="Mounaud S."/>
            <person name="Singh I."/>
            <person name="Joardar V."/>
            <person name="Pakala S."/>
            <person name="Pakala S."/>
            <person name="Venepally P."/>
            <person name="Hoover J."/>
            <person name="Nierman W."/>
            <person name="Chung J."/>
            <person name="Losada L."/>
        </authorList>
    </citation>
    <scope>NUCLEOTIDE SEQUENCE [LARGE SCALE GENOMIC DNA]</scope>
    <source>
        <strain evidence="12 13">NIH1004</strain>
    </source>
</reference>
<name>A0A4S3JQC9_9EURO</name>
<dbReference type="EMBL" id="SOSA01000146">
    <property type="protein sequence ID" value="THC95691.1"/>
    <property type="molecule type" value="Genomic_DNA"/>
</dbReference>
<evidence type="ECO:0000256" key="1">
    <source>
        <dbReference type="ARBA" id="ARBA00001657"/>
    </source>
</evidence>
<evidence type="ECO:0000256" key="6">
    <source>
        <dbReference type="ARBA" id="ARBA00023295"/>
    </source>
</evidence>
<dbReference type="GO" id="GO:0071555">
    <property type="term" value="P:cell wall organization"/>
    <property type="evidence" value="ECO:0007669"/>
    <property type="project" value="UniProtKB-KW"/>
</dbReference>
<dbReference type="SUPFAM" id="SSF51011">
    <property type="entry name" value="Glycosyl hydrolase domain"/>
    <property type="match status" value="1"/>
</dbReference>
<dbReference type="Gene3D" id="2.60.40.1180">
    <property type="entry name" value="Golgi alpha-mannosidase II"/>
    <property type="match status" value="1"/>
</dbReference>
<keyword evidence="8" id="KW-0624">Polysaccharide degradation</keyword>
<dbReference type="SUPFAM" id="SSF51445">
    <property type="entry name" value="(Trans)glycosidases"/>
    <property type="match status" value="1"/>
</dbReference>
<evidence type="ECO:0000256" key="3">
    <source>
        <dbReference type="ARBA" id="ARBA00012741"/>
    </source>
</evidence>
<accession>A0A4S3JQC9</accession>
<dbReference type="AlphaFoldDB" id="A0A4S3JQC9"/>
<dbReference type="VEuPathDB" id="FungiDB:EYZ11_004813"/>
<gene>
    <name evidence="12" type="ORF">EYZ11_004813</name>
</gene>
<evidence type="ECO:0000313" key="13">
    <source>
        <dbReference type="Proteomes" id="UP000308092"/>
    </source>
</evidence>
<dbReference type="Gene3D" id="3.20.20.80">
    <property type="entry name" value="Glycosidases"/>
    <property type="match status" value="1"/>
</dbReference>
<keyword evidence="6 9" id="KW-0326">Glycosidase</keyword>
<evidence type="ECO:0000313" key="12">
    <source>
        <dbReference type="EMBL" id="THC95691.1"/>
    </source>
</evidence>
<comment type="caution">
    <text evidence="12">The sequence shown here is derived from an EMBL/GenBank/DDBJ whole genome shotgun (WGS) entry which is preliminary data.</text>
</comment>
<evidence type="ECO:0000256" key="7">
    <source>
        <dbReference type="ARBA" id="ARBA00023316"/>
    </source>
</evidence>
<comment type="catalytic activity">
    <reaction evidence="1">
        <text>Hydrolysis of terminal, non-reducing (1-&gt;4)-linked alpha-D-glucose residues with release of alpha-D-glucose.</text>
        <dbReference type="EC" id="3.2.1.20"/>
    </reaction>
</comment>
<dbReference type="InterPro" id="IPR013780">
    <property type="entry name" value="Glyco_hydro_b"/>
</dbReference>